<accession>A0A0F9JDQ7</accession>
<name>A0A0F9JDQ7_9ZZZZ</name>
<feature type="non-terminal residue" evidence="1">
    <location>
        <position position="1"/>
    </location>
</feature>
<protein>
    <submittedName>
        <fullName evidence="1">Uncharacterized protein</fullName>
    </submittedName>
</protein>
<organism evidence="1">
    <name type="scientific">marine sediment metagenome</name>
    <dbReference type="NCBI Taxonomy" id="412755"/>
    <lineage>
        <taxon>unclassified sequences</taxon>
        <taxon>metagenomes</taxon>
        <taxon>ecological metagenomes</taxon>
    </lineage>
</organism>
<reference evidence="1" key="1">
    <citation type="journal article" date="2015" name="Nature">
        <title>Complex archaea that bridge the gap between prokaryotes and eukaryotes.</title>
        <authorList>
            <person name="Spang A."/>
            <person name="Saw J.H."/>
            <person name="Jorgensen S.L."/>
            <person name="Zaremba-Niedzwiedzka K."/>
            <person name="Martijn J."/>
            <person name="Lind A.E."/>
            <person name="van Eijk R."/>
            <person name="Schleper C."/>
            <person name="Guy L."/>
            <person name="Ettema T.J."/>
        </authorList>
    </citation>
    <scope>NUCLEOTIDE SEQUENCE</scope>
</reference>
<comment type="caution">
    <text evidence="1">The sequence shown here is derived from an EMBL/GenBank/DDBJ whole genome shotgun (WGS) entry which is preliminary data.</text>
</comment>
<proteinExistence type="predicted"/>
<sequence>LYPDQKKSLKGYTNALAELSSLEVRNSKLKLNVVKDYDKDEKLYYAMVDGIDKNKQCWAIEFTDWNEWLGMKITLKSMQEYTLLDIVCHALWEMTFCGYSQKKIKKERDELNRRINENIKKEEKDKDEM</sequence>
<dbReference type="EMBL" id="LAZR01018232">
    <property type="protein sequence ID" value="KKL97167.1"/>
    <property type="molecule type" value="Genomic_DNA"/>
</dbReference>
<dbReference type="InterPro" id="IPR046687">
    <property type="entry name" value="DUF6557"/>
</dbReference>
<gene>
    <name evidence="1" type="ORF">LCGC14_1837140</name>
</gene>
<evidence type="ECO:0000313" key="1">
    <source>
        <dbReference type="EMBL" id="KKL97167.1"/>
    </source>
</evidence>
<dbReference type="AlphaFoldDB" id="A0A0F9JDQ7"/>
<dbReference type="Pfam" id="PF20194">
    <property type="entry name" value="DUF6557"/>
    <property type="match status" value="1"/>
</dbReference>